<feature type="domain" description="SBF1/SBF2" evidence="1">
    <location>
        <begin position="166"/>
        <end position="213"/>
    </location>
</feature>
<dbReference type="EMBL" id="CAUEEQ010042090">
    <property type="protein sequence ID" value="CAJ0956528.1"/>
    <property type="molecule type" value="Genomic_DNA"/>
</dbReference>
<feature type="domain" description="SBF1/SBF2" evidence="1">
    <location>
        <begin position="86"/>
        <end position="127"/>
    </location>
</feature>
<proteinExistence type="predicted"/>
<keyword evidence="3" id="KW-1185">Reference proteome</keyword>
<protein>
    <recommendedName>
        <fullName evidence="1">SBF1/SBF2 domain-containing protein</fullName>
    </recommendedName>
</protein>
<evidence type="ECO:0000313" key="2">
    <source>
        <dbReference type="EMBL" id="CAJ0956528.1"/>
    </source>
</evidence>
<accession>A0ABN9M8K7</accession>
<dbReference type="Proteomes" id="UP001176940">
    <property type="component" value="Unassembled WGS sequence"/>
</dbReference>
<evidence type="ECO:0000259" key="1">
    <source>
        <dbReference type="Pfam" id="PF12335"/>
    </source>
</evidence>
<dbReference type="InterPro" id="IPR022096">
    <property type="entry name" value="SBF1/SBF2"/>
</dbReference>
<reference evidence="2" key="1">
    <citation type="submission" date="2023-07" db="EMBL/GenBank/DDBJ databases">
        <authorList>
            <person name="Stuckert A."/>
        </authorList>
    </citation>
    <scope>NUCLEOTIDE SEQUENCE</scope>
</reference>
<comment type="caution">
    <text evidence="2">The sequence shown here is derived from an EMBL/GenBank/DDBJ whole genome shotgun (WGS) entry which is preliminary data.</text>
</comment>
<gene>
    <name evidence="2" type="ORF">RIMI_LOCUS15576395</name>
</gene>
<evidence type="ECO:0000313" key="3">
    <source>
        <dbReference type="Proteomes" id="UP001176940"/>
    </source>
</evidence>
<sequence length="213" mass="24140">MAVLACDSVVSTVYREHGDSVENPNPHMAFQKVPRPTEGSHLRVHVLPFPKINDLKVQDLIQEGVSKNQSSTLAARMEKRCIVPAGSPVVSIVDKSSTVFNSARRLEVVRNCISYIFENKILETEKLYCCHWCSNMLMHSGGRGLPQAESQRQRRGKSNWTESWSALDAARRARALKGKAARQCLTEELGHHVKENRTILNHQQFDYIVRMMN</sequence>
<dbReference type="Pfam" id="PF12335">
    <property type="entry name" value="SBF2"/>
    <property type="match status" value="2"/>
</dbReference>
<organism evidence="2 3">
    <name type="scientific">Ranitomeya imitator</name>
    <name type="common">mimic poison frog</name>
    <dbReference type="NCBI Taxonomy" id="111125"/>
    <lineage>
        <taxon>Eukaryota</taxon>
        <taxon>Metazoa</taxon>
        <taxon>Chordata</taxon>
        <taxon>Craniata</taxon>
        <taxon>Vertebrata</taxon>
        <taxon>Euteleostomi</taxon>
        <taxon>Amphibia</taxon>
        <taxon>Batrachia</taxon>
        <taxon>Anura</taxon>
        <taxon>Neobatrachia</taxon>
        <taxon>Hyloidea</taxon>
        <taxon>Dendrobatidae</taxon>
        <taxon>Dendrobatinae</taxon>
        <taxon>Ranitomeya</taxon>
    </lineage>
</organism>
<name>A0ABN9M8K7_9NEOB</name>